<organism evidence="1 2">
    <name type="scientific">Cafeteria roenbergensis virus (strain BV-PW1)</name>
    <name type="common">CroV</name>
    <dbReference type="NCBI Taxonomy" id="693272"/>
    <lineage>
        <taxon>Viruses</taxon>
        <taxon>Varidnaviria</taxon>
        <taxon>Bamfordvirae</taxon>
        <taxon>Nucleocytoviricota</taxon>
        <taxon>Megaviricetes</taxon>
        <taxon>Imitervirales</taxon>
        <taxon>Mimiviridae</taxon>
        <taxon>Aliimimivirinae</taxon>
        <taxon>Rheavirus</taxon>
        <taxon>Rheavirus sinusmexicani</taxon>
    </lineage>
</organism>
<keyword evidence="2" id="KW-1185">Reference proteome</keyword>
<dbReference type="EMBL" id="GU244497">
    <property type="protein sequence ID" value="ADO67556.1"/>
    <property type="molecule type" value="Genomic_DNA"/>
</dbReference>
<dbReference type="GeneID" id="9887925"/>
<reference evidence="1 2" key="1">
    <citation type="journal article" date="2010" name="Proc. Natl. Acad. Sci. U.S.A.">
        <title>Giant virus with a remarkable complement of genes infects marine zooplankton.</title>
        <authorList>
            <person name="Fischer M.G."/>
            <person name="Allen M.J."/>
            <person name="Wilson W.H."/>
            <person name="Suttle C.A."/>
        </authorList>
    </citation>
    <scope>NUCLEOTIDE SEQUENCE [LARGE SCALE GENOMIC DNA]</scope>
    <source>
        <strain evidence="1 2">BV-PW1</strain>
    </source>
</reference>
<protein>
    <recommendedName>
        <fullName evidence="3">GIY-YIG domain-containing protein</fullName>
    </recommendedName>
</protein>
<sequence length="97" mass="11544">MNYNNVMYYSTYNDMKNINNVIYVGQAKDFINLKIRFIAHKKELGNYIKMYYYKSKNSHNKENEFIKLYEPINNIQKESNQEGGAGAGYVYVIQQTY</sequence>
<proteinExistence type="predicted"/>
<dbReference type="Proteomes" id="UP000029781">
    <property type="component" value="Segment"/>
</dbReference>
<gene>
    <name evidence="1" type="ORF">crov522</name>
</gene>
<name>E3T5U3_CROVB</name>
<accession>E3T5U3</accession>
<organismHost>
    <name type="scientific">Cafeteria roenbergensis</name>
    <name type="common">Marine flagellate</name>
    <dbReference type="NCBI Taxonomy" id="33653"/>
</organismHost>
<dbReference type="KEGG" id="vg:9887925"/>
<evidence type="ECO:0000313" key="2">
    <source>
        <dbReference type="Proteomes" id="UP000029781"/>
    </source>
</evidence>
<evidence type="ECO:0008006" key="3">
    <source>
        <dbReference type="Google" id="ProtNLM"/>
    </source>
</evidence>
<evidence type="ECO:0000313" key="1">
    <source>
        <dbReference type="EMBL" id="ADO67556.1"/>
    </source>
</evidence>
<dbReference type="RefSeq" id="YP_003970155.1">
    <property type="nucleotide sequence ID" value="NC_014637.1"/>
</dbReference>